<dbReference type="GO" id="GO:0031251">
    <property type="term" value="C:PAN complex"/>
    <property type="evidence" value="ECO:0007669"/>
    <property type="project" value="UniProtKB-UniRule"/>
</dbReference>
<evidence type="ECO:0000313" key="12">
    <source>
        <dbReference type="Proteomes" id="UP000070544"/>
    </source>
</evidence>
<dbReference type="HAMAP" id="MF_03182">
    <property type="entry name" value="PAN2"/>
    <property type="match status" value="1"/>
</dbReference>
<feature type="binding site" evidence="9">
    <location>
        <position position="878"/>
    </location>
    <ligand>
        <name>a divalent metal cation</name>
        <dbReference type="ChEBI" id="CHEBI:60240"/>
        <note>catalytic</note>
    </ligand>
</feature>
<dbReference type="EMBL" id="KQ965750">
    <property type="protein sequence ID" value="KXS16812.1"/>
    <property type="molecule type" value="Genomic_DNA"/>
</dbReference>
<evidence type="ECO:0000256" key="6">
    <source>
        <dbReference type="ARBA" id="ARBA00022723"/>
    </source>
</evidence>
<dbReference type="Pfam" id="PF13423">
    <property type="entry name" value="UCH_1"/>
    <property type="match status" value="1"/>
</dbReference>
<comment type="activity regulation">
    <text evidence="9">Positively regulated by the regulatory subunit PAN3.</text>
</comment>
<dbReference type="Proteomes" id="UP000070544">
    <property type="component" value="Unassembled WGS sequence"/>
</dbReference>
<dbReference type="SUPFAM" id="SSF53098">
    <property type="entry name" value="Ribonuclease H-like"/>
    <property type="match status" value="1"/>
</dbReference>
<gene>
    <name evidence="9" type="primary">PAN2</name>
    <name evidence="11" type="ORF">M427DRAFT_110837</name>
</gene>
<reference evidence="11 12" key="1">
    <citation type="journal article" date="2015" name="Genome Biol. Evol.">
        <title>Phylogenomic analyses indicate that early fungi evolved digesting cell walls of algal ancestors of land plants.</title>
        <authorList>
            <person name="Chang Y."/>
            <person name="Wang S."/>
            <person name="Sekimoto S."/>
            <person name="Aerts A.L."/>
            <person name="Choi C."/>
            <person name="Clum A."/>
            <person name="LaButti K.M."/>
            <person name="Lindquist E.A."/>
            <person name="Yee Ngan C."/>
            <person name="Ohm R.A."/>
            <person name="Salamov A.A."/>
            <person name="Grigoriev I.V."/>
            <person name="Spatafora J.W."/>
            <person name="Berbee M.L."/>
        </authorList>
    </citation>
    <scope>NUCLEOTIDE SEQUENCE [LARGE SCALE GENOMIC DNA]</scope>
    <source>
        <strain evidence="11 12">JEL478</strain>
    </source>
</reference>
<dbReference type="GO" id="GO:0004535">
    <property type="term" value="F:poly(A)-specific ribonuclease activity"/>
    <property type="evidence" value="ECO:0007669"/>
    <property type="project" value="UniProtKB-UniRule"/>
</dbReference>
<evidence type="ECO:0000256" key="4">
    <source>
        <dbReference type="ARBA" id="ARBA00022664"/>
    </source>
</evidence>
<keyword evidence="8 9" id="KW-0269">Exonuclease</keyword>
<evidence type="ECO:0000256" key="7">
    <source>
        <dbReference type="ARBA" id="ARBA00022801"/>
    </source>
</evidence>
<keyword evidence="7 9" id="KW-0378">Hydrolase</keyword>
<dbReference type="InterPro" id="IPR048841">
    <property type="entry name" value="PAN2_N"/>
</dbReference>
<evidence type="ECO:0000256" key="8">
    <source>
        <dbReference type="ARBA" id="ARBA00022839"/>
    </source>
</evidence>
<sequence length="1088" mass="121292">MAEGEWHETGRIHAGGASVSALSFDSFEELLWVGDDQGHVTSYIFQPESEQINSYTSRNVVAGPCRQLLAHDSAIVCLGQNSIASMHRRGSMKWTLSSDNFTDLRSICLTTSFELVAAGHQNTMSVVNIGRGSVVKNFECQGDVNVLKKSRLLCCGMKDGTVQFRDPKTLKIESTISAHSGGIVDVDVAGNLLITCGFSIRLGQSVSDPFVKVYDMRTMRSLAPIAFPNGPSHLMFHPRLASTAVILSNNGAMHISDVGNPVGIAGFYHVAFEDGCSSMGMSSSGEIMAFGDSTGTVQLWTSKGDVKVNPYSRVTEVVSLPDYVPVRMTGDDESTPLSSVGMPYYTEHLLSAYWPSTRTYVVGRRSPQVPPEILRNAKYTDFVGYAPNTGLYRRNQVYSWATRGDAPQAPKFRSEQHREKLFGRGKQKEEVGSPMSKGPGNMHQIPEIYKKVEIKYSRFGVEDFDFGYYNKTQFAGLETHITNSYCNALLQVLFFTEELRTVCKGHVMTDCRREFCLLCELGFLFRMLEDAQGTNCQATNFLRALSTLPQASGLGLLEAAHLAPGPTVAYGSLIQTFIRFILEHLHQESNVAEPVAGKGGEADGNSSAWPSSKDGLSVIQQLYALHMTSNSACQGCGSITSKPIAPFVLDLVYPKKTSSNLKPSFVEVAEASIRRENVTKAWCDKCREYQLTVQTRILQEMPQELTINCAIQNEDNLEFWIDESKPWLPSSFAVVIEEGSVKVRAVQEDTEFESEADNVFLYSLQGVVSEVIDNKTNHLVSIVQVEEKQWALFNDFRVDLVDQTEAQLCAKWKIPSILSYKLLSKDRTLDLSGMPQEANVKRLIKDMTVVNKRKFKPSAVPMVITEIPKEPGYLIAIDAEFVALTKDEIEIRSDGSKSMVRPSQLGLARVSVLRGQGINKGVPFIDDYVVTSEPIVDFLTEYSGIKPDDLDPNISKRTLVPLKSAYKKLRLLVDLGCKFIGHGLSKDFRIINIFVPPAQIIDTVDLFYSRVKQRFFRKLGLKFLAWHLLKEEIQQNTHDSIEDARTALNLYYKYLELQQNEQFKSTLDDLYDIGNVFDGFSVMRTQNV</sequence>
<evidence type="ECO:0000259" key="10">
    <source>
        <dbReference type="PROSITE" id="PS50235"/>
    </source>
</evidence>
<dbReference type="STRING" id="1344416.A0A139AJ48"/>
<dbReference type="Gene3D" id="2.130.10.10">
    <property type="entry name" value="YVTN repeat-like/Quinoprotein amine dehydrogenase"/>
    <property type="match status" value="1"/>
</dbReference>
<evidence type="ECO:0000256" key="2">
    <source>
        <dbReference type="ARBA" id="ARBA00022490"/>
    </source>
</evidence>
<comment type="catalytic activity">
    <reaction evidence="9">
        <text>Exonucleolytic cleavage of poly(A) to 5'-AMP.</text>
        <dbReference type="EC" id="3.1.13.4"/>
    </reaction>
</comment>
<dbReference type="InterPro" id="IPR028889">
    <property type="entry name" value="USP"/>
</dbReference>
<evidence type="ECO:0000256" key="3">
    <source>
        <dbReference type="ARBA" id="ARBA00022574"/>
    </source>
</evidence>
<name>A0A139AJ48_GONPJ</name>
<dbReference type="PROSITE" id="PS50235">
    <property type="entry name" value="USP_3"/>
    <property type="match status" value="1"/>
</dbReference>
<evidence type="ECO:0000256" key="9">
    <source>
        <dbReference type="HAMAP-Rule" id="MF_03182"/>
    </source>
</evidence>
<feature type="binding site" evidence="9">
    <location>
        <position position="880"/>
    </location>
    <ligand>
        <name>a divalent metal cation</name>
        <dbReference type="ChEBI" id="CHEBI:60240"/>
        <note>catalytic</note>
    </ligand>
</feature>
<dbReference type="InterPro" id="IPR012337">
    <property type="entry name" value="RNaseH-like_sf"/>
</dbReference>
<dbReference type="OrthoDB" id="16516at2759"/>
<dbReference type="InterPro" id="IPR030843">
    <property type="entry name" value="PAN2"/>
</dbReference>
<dbReference type="AlphaFoldDB" id="A0A139AJ48"/>
<comment type="function">
    <text evidence="9">Catalytic subunit of the poly(A)-nuclease (PAN) deadenylation complex, one of two cytoplasmic mRNA deadenylases involved in mRNA turnover. PAN specifically shortens poly(A) tails of RNA and the activity is stimulated by poly(A)-binding protein PAB1. PAN deadenylation is followed by rapid degradation of the shortened mRNA tails by the CCR4-NOT complex. Deadenylated mRNAs are then degraded by two alternative mechanisms, namely exosome-mediated 3'-5' exonucleolytic degradation, or deadenlyation-dependent mRNA decaping and subsequent 5'-3' exonucleolytic degradation by XRN1. May also be involved in post-transcriptional maturation of mRNA poly(A) tails.</text>
</comment>
<proteinExistence type="inferred from homology"/>
<dbReference type="SMART" id="SM00479">
    <property type="entry name" value="EXOIII"/>
    <property type="match status" value="1"/>
</dbReference>
<dbReference type="CDD" id="cd06143">
    <property type="entry name" value="PAN2_exo"/>
    <property type="match status" value="1"/>
</dbReference>
<dbReference type="EC" id="3.1.13.4" evidence="9"/>
<evidence type="ECO:0000256" key="5">
    <source>
        <dbReference type="ARBA" id="ARBA00022722"/>
    </source>
</evidence>
<comment type="caution">
    <text evidence="9">Lacks conserved residue(s) required for the propagation of feature annotation.</text>
</comment>
<dbReference type="InterPro" id="IPR038765">
    <property type="entry name" value="Papain-like_cys_pep_sf"/>
</dbReference>
<dbReference type="GO" id="GO:0046872">
    <property type="term" value="F:metal ion binding"/>
    <property type="evidence" value="ECO:0007669"/>
    <property type="project" value="UniProtKB-KW"/>
</dbReference>
<dbReference type="OMA" id="TQELLWT"/>
<dbReference type="GO" id="GO:0003676">
    <property type="term" value="F:nucleic acid binding"/>
    <property type="evidence" value="ECO:0007669"/>
    <property type="project" value="InterPro"/>
</dbReference>
<dbReference type="InterPro" id="IPR013520">
    <property type="entry name" value="Ribonucl_H"/>
</dbReference>
<keyword evidence="5 9" id="KW-0540">Nuclease</keyword>
<feature type="binding site" evidence="9">
    <location>
        <position position="1043"/>
    </location>
    <ligand>
        <name>a divalent metal cation</name>
        <dbReference type="ChEBI" id="CHEBI:60240"/>
        <note>catalytic</note>
    </ligand>
</feature>
<accession>A0A139AJ48</accession>
<keyword evidence="2 9" id="KW-0963">Cytoplasm</keyword>
<comment type="subunit">
    <text evidence="9">Forms a heterotrimer with an asymmetric homodimer of the regulatory subunit PAN3 to form the poly(A)-nuclease (PAN) deadenylation complex.</text>
</comment>
<keyword evidence="6 9" id="KW-0479">Metal-binding</keyword>
<comment type="domain">
    <text evidence="9">The linker, or PAN3 interaction domain (PID), between the WD40 repeats and the pseudo-UCH domain mediates interaction with PAN3.</text>
</comment>
<organism evidence="11 12">
    <name type="scientific">Gonapodya prolifera (strain JEL478)</name>
    <name type="common">Monoblepharis prolifera</name>
    <dbReference type="NCBI Taxonomy" id="1344416"/>
    <lineage>
        <taxon>Eukaryota</taxon>
        <taxon>Fungi</taxon>
        <taxon>Fungi incertae sedis</taxon>
        <taxon>Chytridiomycota</taxon>
        <taxon>Chytridiomycota incertae sedis</taxon>
        <taxon>Monoblepharidomycetes</taxon>
        <taxon>Monoblepharidales</taxon>
        <taxon>Gonapodyaceae</taxon>
        <taxon>Gonapodya</taxon>
    </lineage>
</organism>
<dbReference type="Gene3D" id="3.30.420.10">
    <property type="entry name" value="Ribonuclease H-like superfamily/Ribonuclease H"/>
    <property type="match status" value="1"/>
</dbReference>
<dbReference type="InterPro" id="IPR028881">
    <property type="entry name" value="PAN2_UCH_dom"/>
</dbReference>
<keyword evidence="12" id="KW-1185">Reference proteome</keyword>
<dbReference type="GO" id="GO:0006397">
    <property type="term" value="P:mRNA processing"/>
    <property type="evidence" value="ECO:0007669"/>
    <property type="project" value="UniProtKB-KW"/>
</dbReference>
<comment type="similarity">
    <text evidence="9">Belongs to the peptidase C19 family. PAN2 subfamily.</text>
</comment>
<evidence type="ECO:0000256" key="1">
    <source>
        <dbReference type="ARBA" id="ARBA00004496"/>
    </source>
</evidence>
<comment type="subcellular location">
    <subcellularLocation>
        <location evidence="1 9">Cytoplasm</location>
    </subcellularLocation>
</comment>
<dbReference type="InterPro" id="IPR036322">
    <property type="entry name" value="WD40_repeat_dom_sf"/>
</dbReference>
<keyword evidence="4 9" id="KW-0507">mRNA processing</keyword>
<dbReference type="Pfam" id="PF20770">
    <property type="entry name" value="PAN2_N"/>
    <property type="match status" value="1"/>
</dbReference>
<protein>
    <recommendedName>
        <fullName evidence="9">PAN2-PAN3 deadenylation complex catalytic subunit PAN2</fullName>
        <ecNumber evidence="9">3.1.13.4</ecNumber>
    </recommendedName>
    <alternativeName>
        <fullName evidence="9">PAB1P-dependent poly(A)-specific ribonuclease</fullName>
    </alternativeName>
    <alternativeName>
        <fullName evidence="9">Poly(A)-nuclease deadenylation complex subunit 2</fullName>
        <shortName evidence="9">PAN deadenylation complex subunit 2</shortName>
    </alternativeName>
</protein>
<dbReference type="GO" id="GO:0000289">
    <property type="term" value="P:nuclear-transcribed mRNA poly(A) tail shortening"/>
    <property type="evidence" value="ECO:0007669"/>
    <property type="project" value="UniProtKB-UniRule"/>
</dbReference>
<dbReference type="PANTHER" id="PTHR15728">
    <property type="entry name" value="DEADENYLATION COMPLEX CATALYTIC SUBUNIT PAN2"/>
    <property type="match status" value="1"/>
</dbReference>
<dbReference type="InterPro" id="IPR015943">
    <property type="entry name" value="WD40/YVTN_repeat-like_dom_sf"/>
</dbReference>
<feature type="domain" description="USP" evidence="10">
    <location>
        <begin position="475"/>
        <end position="827"/>
    </location>
</feature>
<dbReference type="SUPFAM" id="SSF54001">
    <property type="entry name" value="Cysteine proteinases"/>
    <property type="match status" value="1"/>
</dbReference>
<dbReference type="GO" id="GO:0000932">
    <property type="term" value="C:P-body"/>
    <property type="evidence" value="ECO:0007669"/>
    <property type="project" value="TreeGrafter"/>
</dbReference>
<evidence type="ECO:0000313" key="11">
    <source>
        <dbReference type="EMBL" id="KXS16812.1"/>
    </source>
</evidence>
<comment type="domain">
    <text evidence="9">Contains a pseudo-UCH domain. This ubiquitin C-terminal hydrolase (UCH)-like or ubiquitin specific protease (USP)-like domain is predicted to be catalytically inactive because it lacks the active site catalytic triad characteristic of thiol proteases, with residues at the equivalent structural positions that are incompatible with catalysis, and it cannot bind ubiquitin. It functions as a structural scaffold for intra- and intermolecular interactions in the complex.</text>
</comment>
<dbReference type="FunFam" id="3.30.420.10:FF:000028">
    <property type="entry name" value="PAN2-PAN3 deadenylation complex catalytic subunit PAN2"/>
    <property type="match status" value="1"/>
</dbReference>
<dbReference type="InterPro" id="IPR036397">
    <property type="entry name" value="RNaseH_sf"/>
</dbReference>
<feature type="binding site" evidence="9">
    <location>
        <position position="987"/>
    </location>
    <ligand>
        <name>a divalent metal cation</name>
        <dbReference type="ChEBI" id="CHEBI:60240"/>
        <note>catalytic</note>
    </ligand>
</feature>
<dbReference type="Pfam" id="PF00929">
    <property type="entry name" value="RNase_T"/>
    <property type="match status" value="1"/>
</dbReference>
<keyword evidence="3" id="KW-0853">WD repeat</keyword>
<comment type="cofactor">
    <cofactor evidence="9">
        <name>a divalent metal cation</name>
        <dbReference type="ChEBI" id="CHEBI:60240"/>
    </cofactor>
    <text evidence="9">Binds 2 metal cations per subunit in the catalytic exonuclease domain.</text>
</comment>
<dbReference type="InterPro" id="IPR050785">
    <property type="entry name" value="PAN2-PAN3_catalytic_subunit"/>
</dbReference>
<dbReference type="Gene3D" id="3.90.70.10">
    <property type="entry name" value="Cysteine proteinases"/>
    <property type="match status" value="1"/>
</dbReference>
<dbReference type="SUPFAM" id="SSF50978">
    <property type="entry name" value="WD40 repeat-like"/>
    <property type="match status" value="1"/>
</dbReference>
<dbReference type="PANTHER" id="PTHR15728:SF0">
    <property type="entry name" value="PAN2-PAN3 DEADENYLATION COMPLEX CATALYTIC SUBUNIT PAN2"/>
    <property type="match status" value="1"/>
</dbReference>